<reference evidence="2" key="1">
    <citation type="submission" date="2019-04" db="EMBL/GenBank/DDBJ databases">
        <authorList>
            <consortium name="Pathogen Informatics"/>
        </authorList>
    </citation>
    <scope>NUCLEOTIDE SEQUENCE</scope>
    <source>
        <strain evidence="2">GPSC14</strain>
    </source>
</reference>
<feature type="compositionally biased region" description="Acidic residues" evidence="1">
    <location>
        <begin position="178"/>
        <end position="192"/>
    </location>
</feature>
<evidence type="ECO:0000313" key="2">
    <source>
        <dbReference type="EMBL" id="VNP83805.1"/>
    </source>
</evidence>
<name>A0A4J1XTC5_STREE</name>
<feature type="region of interest" description="Disordered" evidence="1">
    <location>
        <begin position="112"/>
        <end position="200"/>
    </location>
</feature>
<sequence length="256" mass="29002">MSEAERAAAQAYAKEKGLTPPSTDHQDSGNTEAKGAEAIYNRVKAAKKVPLDRMPYNLQYTVEVKNGSLIIPHYDHYHNIKFEWFDEGLYEAPKGYSLEDLLATVKYYVEHPNERPHSDNGFGNASDHVQRNKNGQADTNQTEKPNEEKPQTEKPEEETPREEKPQSEKPESPKPTEEPEEESPEESEEPQVETEKVEEKLREAEDLLGKIQDPIIKSNAKETLTGLKNNLLFGTQDNNTIMAEAEKLLALLKESK</sequence>
<protein>
    <submittedName>
        <fullName evidence="2">Streptococcal histidine triad protein PhpA</fullName>
    </submittedName>
</protein>
<feature type="compositionally biased region" description="Polar residues" evidence="1">
    <location>
        <begin position="20"/>
        <end position="31"/>
    </location>
</feature>
<gene>
    <name evidence="2" type="primary">phpA</name>
    <name evidence="2" type="ORF">SAMEA2554238_01041</name>
</gene>
<feature type="compositionally biased region" description="Basic and acidic residues" evidence="1">
    <location>
        <begin position="144"/>
        <end position="177"/>
    </location>
</feature>
<accession>A0A4J1XTC5</accession>
<proteinExistence type="predicted"/>
<feature type="region of interest" description="Disordered" evidence="1">
    <location>
        <begin position="1"/>
        <end position="34"/>
    </location>
</feature>
<dbReference type="AlphaFoldDB" id="A0A4J1XTC5"/>
<evidence type="ECO:0000256" key="1">
    <source>
        <dbReference type="SAM" id="MobiDB-lite"/>
    </source>
</evidence>
<organism evidence="2">
    <name type="scientific">Streptococcus pneumoniae</name>
    <dbReference type="NCBI Taxonomy" id="1313"/>
    <lineage>
        <taxon>Bacteria</taxon>
        <taxon>Bacillati</taxon>
        <taxon>Bacillota</taxon>
        <taxon>Bacilli</taxon>
        <taxon>Lactobacillales</taxon>
        <taxon>Streptococcaceae</taxon>
        <taxon>Streptococcus</taxon>
    </lineage>
</organism>
<dbReference type="EMBL" id="CAATHB010000009">
    <property type="protein sequence ID" value="VNP83805.1"/>
    <property type="molecule type" value="Genomic_DNA"/>
</dbReference>